<dbReference type="PROSITE" id="PS50883">
    <property type="entry name" value="EAL"/>
    <property type="match status" value="1"/>
</dbReference>
<dbReference type="InterPro" id="IPR035919">
    <property type="entry name" value="EAL_sf"/>
</dbReference>
<dbReference type="PATRIC" id="fig|106634.4.peg.1794"/>
<protein>
    <recommendedName>
        <fullName evidence="5">GGDEF domain-containing protein</fullName>
    </recommendedName>
</protein>
<reference evidence="3 4" key="1">
    <citation type="submission" date="2015-04" db="EMBL/GenBank/DDBJ databases">
        <title>Complete Sequence for the Genome of the Thioalkalivibrio versutus D301.</title>
        <authorList>
            <person name="Mu T."/>
            <person name="Zhou J."/>
            <person name="Xu X."/>
        </authorList>
    </citation>
    <scope>NUCLEOTIDE SEQUENCE [LARGE SCALE GENOMIC DNA]</scope>
    <source>
        <strain evidence="3 4">D301</strain>
    </source>
</reference>
<dbReference type="SUPFAM" id="SSF141868">
    <property type="entry name" value="EAL domain-like"/>
    <property type="match status" value="1"/>
</dbReference>
<name>A0A0G3G2J8_9GAMM</name>
<dbReference type="SMART" id="SM00267">
    <property type="entry name" value="GGDEF"/>
    <property type="match status" value="1"/>
</dbReference>
<dbReference type="CDD" id="cd01948">
    <property type="entry name" value="EAL"/>
    <property type="match status" value="1"/>
</dbReference>
<dbReference type="EMBL" id="CP011367">
    <property type="protein sequence ID" value="AKJ95445.1"/>
    <property type="molecule type" value="Genomic_DNA"/>
</dbReference>
<dbReference type="Gene3D" id="3.30.70.270">
    <property type="match status" value="1"/>
</dbReference>
<dbReference type="InterPro" id="IPR029787">
    <property type="entry name" value="Nucleotide_cyclase"/>
</dbReference>
<dbReference type="PANTHER" id="PTHR33121">
    <property type="entry name" value="CYCLIC DI-GMP PHOSPHODIESTERASE PDEF"/>
    <property type="match status" value="1"/>
</dbReference>
<evidence type="ECO:0000313" key="3">
    <source>
        <dbReference type="EMBL" id="AKJ95445.1"/>
    </source>
</evidence>
<evidence type="ECO:0000259" key="2">
    <source>
        <dbReference type="PROSITE" id="PS50887"/>
    </source>
</evidence>
<organism evidence="3 4">
    <name type="scientific">Thioalkalivibrio versutus</name>
    <dbReference type="NCBI Taxonomy" id="106634"/>
    <lineage>
        <taxon>Bacteria</taxon>
        <taxon>Pseudomonadati</taxon>
        <taxon>Pseudomonadota</taxon>
        <taxon>Gammaproteobacteria</taxon>
        <taxon>Chromatiales</taxon>
        <taxon>Ectothiorhodospiraceae</taxon>
        <taxon>Thioalkalivibrio</taxon>
    </lineage>
</organism>
<dbReference type="InterPro" id="IPR050706">
    <property type="entry name" value="Cyclic-di-GMP_PDE-like"/>
</dbReference>
<proteinExistence type="predicted"/>
<dbReference type="PROSITE" id="PS50887">
    <property type="entry name" value="GGDEF"/>
    <property type="match status" value="1"/>
</dbReference>
<dbReference type="KEGG" id="tvr:TVD_08775"/>
<keyword evidence="4" id="KW-1185">Reference proteome</keyword>
<dbReference type="Proteomes" id="UP000064201">
    <property type="component" value="Chromosome"/>
</dbReference>
<dbReference type="SUPFAM" id="SSF55073">
    <property type="entry name" value="Nucleotide cyclase"/>
    <property type="match status" value="1"/>
</dbReference>
<dbReference type="Pfam" id="PF00563">
    <property type="entry name" value="EAL"/>
    <property type="match status" value="1"/>
</dbReference>
<dbReference type="SMART" id="SM00052">
    <property type="entry name" value="EAL"/>
    <property type="match status" value="1"/>
</dbReference>
<dbReference type="InterPro" id="IPR001633">
    <property type="entry name" value="EAL_dom"/>
</dbReference>
<evidence type="ECO:0000313" key="4">
    <source>
        <dbReference type="Proteomes" id="UP000064201"/>
    </source>
</evidence>
<dbReference type="STRING" id="106634.TVD_08775"/>
<evidence type="ECO:0000259" key="1">
    <source>
        <dbReference type="PROSITE" id="PS50883"/>
    </source>
</evidence>
<dbReference type="InterPro" id="IPR000160">
    <property type="entry name" value="GGDEF_dom"/>
</dbReference>
<dbReference type="PANTHER" id="PTHR33121:SF79">
    <property type="entry name" value="CYCLIC DI-GMP PHOSPHODIESTERASE PDED-RELATED"/>
    <property type="match status" value="1"/>
</dbReference>
<accession>A0A0G3G2J8</accession>
<dbReference type="OrthoDB" id="9804951at2"/>
<feature type="domain" description="EAL" evidence="1">
    <location>
        <begin position="166"/>
        <end position="420"/>
    </location>
</feature>
<dbReference type="AlphaFoldDB" id="A0A0G3G2J8"/>
<evidence type="ECO:0008006" key="5">
    <source>
        <dbReference type="Google" id="ProtNLM"/>
    </source>
</evidence>
<dbReference type="Gene3D" id="3.20.20.450">
    <property type="entry name" value="EAL domain"/>
    <property type="match status" value="1"/>
</dbReference>
<feature type="domain" description="GGDEF" evidence="2">
    <location>
        <begin position="26"/>
        <end position="157"/>
    </location>
</feature>
<dbReference type="GO" id="GO:0071111">
    <property type="term" value="F:cyclic-guanylate-specific phosphodiesterase activity"/>
    <property type="evidence" value="ECO:0007669"/>
    <property type="project" value="InterPro"/>
</dbReference>
<gene>
    <name evidence="3" type="ORF">TVD_08775</name>
</gene>
<dbReference type="InterPro" id="IPR043128">
    <property type="entry name" value="Rev_trsase/Diguanyl_cyclase"/>
</dbReference>
<sequence length="425" mass="46201">MSKLFEYHDFLRALGGISPRPQGAGAQAAVTVIELEGLRDVDAALGYAAGDELIRNAGQALASALSDGLVGITGRHQITCAQPAVAGSGFAELAAHKMLRVLSEPFACGERQVLLWPRAGLALAGPRVVRPQDLLAHAYAAVRQARRARARLRLYAPEAAATMLEGVDLWSQLGQAIEEGSLHLEYQPQVALASGCVQSVEALLRWDHPQYGSIRPDTMVRAAEGTDLMPRLTHWVFNTALRQCAEYRQAGLDAGISVNFSADDLQEREVVDLVAQSLEVWQVPAESVTVELTETAVMESHDAEARAALHGMKDLGLRVSMDDFGIGYSSMERLLRMPLDELKIDMTFVHELVSSRPHQRIVESMIGLGQKMGLSVVAEGVEDQETLDRLRALGCDLVQGFYLGRPARLAQFMEQTRAGRDPGAC</sequence>
<dbReference type="RefSeq" id="WP_047251379.1">
    <property type="nucleotide sequence ID" value="NZ_CP011367.1"/>
</dbReference>